<evidence type="ECO:0000313" key="1">
    <source>
        <dbReference type="EMBL" id="CDM27540.1"/>
    </source>
</evidence>
<dbReference type="Proteomes" id="UP000030686">
    <property type="component" value="Unassembled WGS sequence"/>
</dbReference>
<dbReference type="AlphaFoldDB" id="W6PUH7"/>
<keyword evidence="2" id="KW-1185">Reference proteome</keyword>
<organism evidence="1 2">
    <name type="scientific">Penicillium roqueforti (strain FM164)</name>
    <dbReference type="NCBI Taxonomy" id="1365484"/>
    <lineage>
        <taxon>Eukaryota</taxon>
        <taxon>Fungi</taxon>
        <taxon>Dikarya</taxon>
        <taxon>Ascomycota</taxon>
        <taxon>Pezizomycotina</taxon>
        <taxon>Eurotiomycetes</taxon>
        <taxon>Eurotiomycetidae</taxon>
        <taxon>Eurotiales</taxon>
        <taxon>Aspergillaceae</taxon>
        <taxon>Penicillium</taxon>
    </lineage>
</organism>
<dbReference type="EMBL" id="HG792015">
    <property type="protein sequence ID" value="CDM27540.1"/>
    <property type="molecule type" value="Genomic_DNA"/>
</dbReference>
<name>W6PUH7_PENRF</name>
<evidence type="ECO:0000313" key="2">
    <source>
        <dbReference type="Proteomes" id="UP000030686"/>
    </source>
</evidence>
<protein>
    <submittedName>
        <fullName evidence="1">Genomic scaffold, ProqFM164S01</fullName>
    </submittedName>
</protein>
<accession>W6PUH7</accession>
<proteinExistence type="predicted"/>
<sequence length="59" mass="7135">MITRDAQDWRVMRIRPVKWLHSTSLLIIKELGLGRRWIYDSPFLISTIMTPCFRTMRQV</sequence>
<gene>
    <name evidence="1" type="ORF">PROQFM164_S01g001351</name>
</gene>
<reference evidence="1" key="1">
    <citation type="journal article" date="2014" name="Nat. Commun.">
        <title>Multiple recent horizontal transfers of a large genomic region in cheese making fungi.</title>
        <authorList>
            <person name="Cheeseman K."/>
            <person name="Ropars J."/>
            <person name="Renault P."/>
            <person name="Dupont J."/>
            <person name="Gouzy J."/>
            <person name="Branca A."/>
            <person name="Abraham A.L."/>
            <person name="Ceppi M."/>
            <person name="Conseiller E."/>
            <person name="Debuchy R."/>
            <person name="Malagnac F."/>
            <person name="Goarin A."/>
            <person name="Silar P."/>
            <person name="Lacoste S."/>
            <person name="Sallet E."/>
            <person name="Bensimon A."/>
            <person name="Giraud T."/>
            <person name="Brygoo Y."/>
        </authorList>
    </citation>
    <scope>NUCLEOTIDE SEQUENCE [LARGE SCALE GENOMIC DNA]</scope>
    <source>
        <strain evidence="1">FM164</strain>
    </source>
</reference>